<dbReference type="EMBL" id="BAAAZG010000007">
    <property type="protein sequence ID" value="GAA4065010.1"/>
    <property type="molecule type" value="Genomic_DNA"/>
</dbReference>
<gene>
    <name evidence="6" type="ORF">GCM10022214_18810</name>
</gene>
<evidence type="ECO:0000259" key="5">
    <source>
        <dbReference type="PROSITE" id="PS50203"/>
    </source>
</evidence>
<comment type="caution">
    <text evidence="6">The sequence shown here is derived from an EMBL/GenBank/DDBJ whole genome shotgun (WGS) entry which is preliminary data.</text>
</comment>
<dbReference type="PANTHER" id="PTHR10183:SF423">
    <property type="entry name" value="LEUCINE-RICH REPEAT PROTEIN (LRRP)"/>
    <property type="match status" value="1"/>
</dbReference>
<dbReference type="InterPro" id="IPR000169">
    <property type="entry name" value="Pept_cys_AS"/>
</dbReference>
<keyword evidence="2" id="KW-0788">Thiol protease</keyword>
<keyword evidence="2" id="KW-0645">Protease</keyword>
<dbReference type="InterPro" id="IPR038765">
    <property type="entry name" value="Papain-like_cys_pep_sf"/>
</dbReference>
<evidence type="ECO:0000256" key="4">
    <source>
        <dbReference type="SAM" id="Phobius"/>
    </source>
</evidence>
<evidence type="ECO:0000313" key="6">
    <source>
        <dbReference type="EMBL" id="GAA4065010.1"/>
    </source>
</evidence>
<evidence type="ECO:0000256" key="2">
    <source>
        <dbReference type="PROSITE-ProRule" id="PRU00239"/>
    </source>
</evidence>
<dbReference type="PROSITE" id="PS00139">
    <property type="entry name" value="THIOL_PROTEASE_CYS"/>
    <property type="match status" value="1"/>
</dbReference>
<keyword evidence="4" id="KW-0812">Transmembrane</keyword>
<reference evidence="7" key="1">
    <citation type="journal article" date="2019" name="Int. J. Syst. Evol. Microbiol.">
        <title>The Global Catalogue of Microorganisms (GCM) 10K type strain sequencing project: providing services to taxonomists for standard genome sequencing and annotation.</title>
        <authorList>
            <consortium name="The Broad Institute Genomics Platform"/>
            <consortium name="The Broad Institute Genome Sequencing Center for Infectious Disease"/>
            <person name="Wu L."/>
            <person name="Ma J."/>
        </authorList>
    </citation>
    <scope>NUCLEOTIDE SEQUENCE [LARGE SCALE GENOMIC DNA]</scope>
    <source>
        <strain evidence="7">JCM 16702</strain>
    </source>
</reference>
<dbReference type="SMART" id="SM00230">
    <property type="entry name" value="CysPc"/>
    <property type="match status" value="1"/>
</dbReference>
<evidence type="ECO:0000256" key="3">
    <source>
        <dbReference type="SAM" id="MobiDB-lite"/>
    </source>
</evidence>
<proteinExistence type="inferred from homology"/>
<keyword evidence="4" id="KW-1133">Transmembrane helix</keyword>
<keyword evidence="2" id="KW-0378">Hydrolase</keyword>
<keyword evidence="4" id="KW-0472">Membrane</keyword>
<dbReference type="SUPFAM" id="SSF54001">
    <property type="entry name" value="Cysteine proteinases"/>
    <property type="match status" value="1"/>
</dbReference>
<feature type="domain" description="Calpain catalytic" evidence="5">
    <location>
        <begin position="220"/>
        <end position="399"/>
    </location>
</feature>
<feature type="active site" evidence="2">
    <location>
        <position position="229"/>
    </location>
</feature>
<dbReference type="PANTHER" id="PTHR10183">
    <property type="entry name" value="CALPAIN"/>
    <property type="match status" value="1"/>
</dbReference>
<dbReference type="Proteomes" id="UP001500683">
    <property type="component" value="Unassembled WGS sequence"/>
</dbReference>
<dbReference type="PROSITE" id="PS50203">
    <property type="entry name" value="CALPAIN_CAT"/>
    <property type="match status" value="1"/>
</dbReference>
<comment type="similarity">
    <text evidence="1">Belongs to the peptidase C2 family.</text>
</comment>
<dbReference type="InterPro" id="IPR001300">
    <property type="entry name" value="Peptidase_C2_calpain_cat"/>
</dbReference>
<keyword evidence="7" id="KW-1185">Reference proteome</keyword>
<organism evidence="6 7">
    <name type="scientific">Actinomadura miaoliensis</name>
    <dbReference type="NCBI Taxonomy" id="430685"/>
    <lineage>
        <taxon>Bacteria</taxon>
        <taxon>Bacillati</taxon>
        <taxon>Actinomycetota</taxon>
        <taxon>Actinomycetes</taxon>
        <taxon>Streptosporangiales</taxon>
        <taxon>Thermomonosporaceae</taxon>
        <taxon>Actinomadura</taxon>
    </lineage>
</organism>
<evidence type="ECO:0000256" key="1">
    <source>
        <dbReference type="ARBA" id="ARBA00007623"/>
    </source>
</evidence>
<dbReference type="RefSeq" id="WP_344943821.1">
    <property type="nucleotide sequence ID" value="NZ_BAAAZG010000007.1"/>
</dbReference>
<accession>A0ABP7VDQ0</accession>
<dbReference type="Pfam" id="PF00648">
    <property type="entry name" value="Peptidase_C2"/>
    <property type="match status" value="1"/>
</dbReference>
<feature type="active site" evidence="2">
    <location>
        <position position="379"/>
    </location>
</feature>
<name>A0ABP7VDQ0_9ACTN</name>
<feature type="active site" evidence="2">
    <location>
        <position position="396"/>
    </location>
</feature>
<feature type="transmembrane region" description="Helical" evidence="4">
    <location>
        <begin position="12"/>
        <end position="39"/>
    </location>
</feature>
<sequence>MKGRRSDAGEGSLSYIAVVLLIAGIAGAVTLSGVGATVVGDIRAAVCKVGDDDCETEPRVFANNPPSEQEWGNRPTDPGQPPPAPTDDERKTGKEAADRIRDYLGSACAWWRVWKWGCDGTRAPRDLLAGMSPGEIQALFDELSDAEIRRLLREPGVVDVLKLRADAWLLHQLERIAPGSIEPNFTEVYEDEKSDNPATAWGSVPNARLWGNGGQPSLEDLNQGGLGDCWWLAGMGALAQTPEGRERLRNMIRQNPNGTYTVTFPDGERVTVTPYFPINKDGNLSFANPEGQPPTIWPLVLEKALAQKEGGYEEIVGGDPGNGMETLTGHDSESEDADDVSREDLQNWLRNGKAVTVSTKDEGDVDGKPIYKNRLHANHAYVVKGITQDGKVELYNPWGYDHATLTMEEFNQYLSGVDISSFE</sequence>
<dbReference type="InterPro" id="IPR022684">
    <property type="entry name" value="Calpain_cysteine_protease"/>
</dbReference>
<feature type="region of interest" description="Disordered" evidence="3">
    <location>
        <begin position="55"/>
        <end position="95"/>
    </location>
</feature>
<protein>
    <recommendedName>
        <fullName evidence="5">Calpain catalytic domain-containing protein</fullName>
    </recommendedName>
</protein>
<evidence type="ECO:0000313" key="7">
    <source>
        <dbReference type="Proteomes" id="UP001500683"/>
    </source>
</evidence>